<organism evidence="9 10">
    <name type="scientific">Gottfriedia luciferensis</name>
    <dbReference type="NCBI Taxonomy" id="178774"/>
    <lineage>
        <taxon>Bacteria</taxon>
        <taxon>Bacillati</taxon>
        <taxon>Bacillota</taxon>
        <taxon>Bacilli</taxon>
        <taxon>Bacillales</taxon>
        <taxon>Bacillaceae</taxon>
        <taxon>Gottfriedia</taxon>
    </lineage>
</organism>
<dbReference type="InterPro" id="IPR000515">
    <property type="entry name" value="MetI-like"/>
</dbReference>
<keyword evidence="5 7" id="KW-1133">Transmembrane helix</keyword>
<evidence type="ECO:0000256" key="6">
    <source>
        <dbReference type="ARBA" id="ARBA00023136"/>
    </source>
</evidence>
<comment type="caution">
    <text evidence="9">The sequence shown here is derived from an EMBL/GenBank/DDBJ whole genome shotgun (WGS) entry which is preliminary data.</text>
</comment>
<keyword evidence="3" id="KW-1003">Cell membrane</keyword>
<dbReference type="Proteomes" id="UP000094580">
    <property type="component" value="Unassembled WGS sequence"/>
</dbReference>
<keyword evidence="6 7" id="KW-0472">Membrane</keyword>
<dbReference type="InterPro" id="IPR010065">
    <property type="entry name" value="AA_ABC_transptr_permease_3TM"/>
</dbReference>
<dbReference type="NCBIfam" id="TIGR01726">
    <property type="entry name" value="HEQRo_perm_3TM"/>
    <property type="match status" value="1"/>
</dbReference>
<reference evidence="9 10" key="1">
    <citation type="submission" date="2016-07" db="EMBL/GenBank/DDBJ databases">
        <authorList>
            <person name="Townsley L."/>
            <person name="Shank E.A."/>
        </authorList>
    </citation>
    <scope>NUCLEOTIDE SEQUENCE [LARGE SCALE GENOMIC DNA]</scope>
    <source>
        <strain evidence="9 10">CH01</strain>
    </source>
</reference>
<dbReference type="Gene3D" id="1.10.3720.10">
    <property type="entry name" value="MetI-like"/>
    <property type="match status" value="1"/>
</dbReference>
<dbReference type="InterPro" id="IPR043429">
    <property type="entry name" value="ArtM/GltK/GlnP/TcyL/YhdX-like"/>
</dbReference>
<feature type="transmembrane region" description="Helical" evidence="7">
    <location>
        <begin position="84"/>
        <end position="104"/>
    </location>
</feature>
<feature type="transmembrane region" description="Helical" evidence="7">
    <location>
        <begin position="20"/>
        <end position="44"/>
    </location>
</feature>
<sequence length="217" mass="24243">MRGFELVWGDMPFLLDGALHTIEIAFIALFFATILGLIFGVFAISGNRVLTNITRVYVSIIRGTPLYVQVIFLYFAIFPLLFKGGLPAMVVGSLALSVNGGAYLSEVFKAGIQSIDKGQEEASRAIGFTNAQTFRLVILPQAVKRMIPAFLNQFSTTLKDTSLLAVISIVELMYSAQIKYSNNFEIFAYLFVISLMYWVMVTTMNMFAETVERRILK</sequence>
<dbReference type="InterPro" id="IPR035906">
    <property type="entry name" value="MetI-like_sf"/>
</dbReference>
<evidence type="ECO:0000256" key="2">
    <source>
        <dbReference type="ARBA" id="ARBA00022448"/>
    </source>
</evidence>
<evidence type="ECO:0000313" key="10">
    <source>
        <dbReference type="Proteomes" id="UP000094580"/>
    </source>
</evidence>
<gene>
    <name evidence="9" type="ORF">BED47_16710</name>
</gene>
<dbReference type="SUPFAM" id="SSF161098">
    <property type="entry name" value="MetI-like"/>
    <property type="match status" value="1"/>
</dbReference>
<accession>A0ABX2ZVB9</accession>
<evidence type="ECO:0000256" key="3">
    <source>
        <dbReference type="ARBA" id="ARBA00022475"/>
    </source>
</evidence>
<name>A0ABX2ZVB9_9BACI</name>
<feature type="transmembrane region" description="Helical" evidence="7">
    <location>
        <begin position="56"/>
        <end position="78"/>
    </location>
</feature>
<evidence type="ECO:0000259" key="8">
    <source>
        <dbReference type="PROSITE" id="PS50928"/>
    </source>
</evidence>
<protein>
    <submittedName>
        <fullName evidence="9">Amino acid ABC transporter permease</fullName>
    </submittedName>
</protein>
<keyword evidence="2 7" id="KW-0813">Transport</keyword>
<evidence type="ECO:0000256" key="4">
    <source>
        <dbReference type="ARBA" id="ARBA00022692"/>
    </source>
</evidence>
<dbReference type="PROSITE" id="PS50928">
    <property type="entry name" value="ABC_TM1"/>
    <property type="match status" value="1"/>
</dbReference>
<comment type="subcellular location">
    <subcellularLocation>
        <location evidence="1 7">Cell membrane</location>
        <topology evidence="1 7">Multi-pass membrane protein</topology>
    </subcellularLocation>
</comment>
<dbReference type="Pfam" id="PF00528">
    <property type="entry name" value="BPD_transp_1"/>
    <property type="match status" value="1"/>
</dbReference>
<feature type="domain" description="ABC transmembrane type-1" evidence="8">
    <location>
        <begin position="18"/>
        <end position="208"/>
    </location>
</feature>
<dbReference type="RefSeq" id="WP_069032761.1">
    <property type="nucleotide sequence ID" value="NZ_MDKC01000003.1"/>
</dbReference>
<evidence type="ECO:0000256" key="1">
    <source>
        <dbReference type="ARBA" id="ARBA00004651"/>
    </source>
</evidence>
<evidence type="ECO:0000256" key="5">
    <source>
        <dbReference type="ARBA" id="ARBA00022989"/>
    </source>
</evidence>
<evidence type="ECO:0000256" key="7">
    <source>
        <dbReference type="RuleBase" id="RU363032"/>
    </source>
</evidence>
<keyword evidence="10" id="KW-1185">Reference proteome</keyword>
<comment type="similarity">
    <text evidence="7">Belongs to the binding-protein-dependent transport system permease family.</text>
</comment>
<keyword evidence="4 7" id="KW-0812">Transmembrane</keyword>
<proteinExistence type="inferred from homology"/>
<dbReference type="EMBL" id="MDKC01000003">
    <property type="protein sequence ID" value="ODG93146.1"/>
    <property type="molecule type" value="Genomic_DNA"/>
</dbReference>
<dbReference type="PANTHER" id="PTHR30614:SF46">
    <property type="entry name" value="ABC TRANSPORTER MEMBRANE SPANNING PERMEASE-GLUTAMINE TRANSPORT"/>
    <property type="match status" value="1"/>
</dbReference>
<dbReference type="CDD" id="cd06261">
    <property type="entry name" value="TM_PBP2"/>
    <property type="match status" value="1"/>
</dbReference>
<evidence type="ECO:0000313" key="9">
    <source>
        <dbReference type="EMBL" id="ODG93146.1"/>
    </source>
</evidence>
<dbReference type="PANTHER" id="PTHR30614">
    <property type="entry name" value="MEMBRANE COMPONENT OF AMINO ACID ABC TRANSPORTER"/>
    <property type="match status" value="1"/>
</dbReference>
<feature type="transmembrane region" description="Helical" evidence="7">
    <location>
        <begin position="186"/>
        <end position="208"/>
    </location>
</feature>